<evidence type="ECO:0000313" key="2">
    <source>
        <dbReference type="Proteomes" id="UP001595755"/>
    </source>
</evidence>
<accession>A0ABV8SG34</accession>
<dbReference type="RefSeq" id="WP_204601695.1">
    <property type="nucleotide sequence ID" value="NZ_JBHSED010000058.1"/>
</dbReference>
<organism evidence="1 2">
    <name type="scientific">Cohnella boryungensis</name>
    <dbReference type="NCBI Taxonomy" id="768479"/>
    <lineage>
        <taxon>Bacteria</taxon>
        <taxon>Bacillati</taxon>
        <taxon>Bacillota</taxon>
        <taxon>Bacilli</taxon>
        <taxon>Bacillales</taxon>
        <taxon>Paenibacillaceae</taxon>
        <taxon>Cohnella</taxon>
    </lineage>
</organism>
<sequence length="108" mass="12781">MIFGRFARERKGEYGEKPDTFDFLGFTHYCEKSRNGKFRVKQRTSRKKLQAALSRMKVWIKANRTLSVKSLLDQLQAKLMGHYRYYGITDNGPMLSGYWYGTMRLLLK</sequence>
<gene>
    <name evidence="1" type="ORF">ACFO1S_22640</name>
</gene>
<reference evidence="2" key="1">
    <citation type="journal article" date="2019" name="Int. J. Syst. Evol. Microbiol.">
        <title>The Global Catalogue of Microorganisms (GCM) 10K type strain sequencing project: providing services to taxonomists for standard genome sequencing and annotation.</title>
        <authorList>
            <consortium name="The Broad Institute Genomics Platform"/>
            <consortium name="The Broad Institute Genome Sequencing Center for Infectious Disease"/>
            <person name="Wu L."/>
            <person name="Ma J."/>
        </authorList>
    </citation>
    <scope>NUCLEOTIDE SEQUENCE [LARGE SCALE GENOMIC DNA]</scope>
    <source>
        <strain evidence="2">CGMCC 4.1641</strain>
    </source>
</reference>
<dbReference type="EMBL" id="JBHSED010000058">
    <property type="protein sequence ID" value="MFC4306230.1"/>
    <property type="molecule type" value="Genomic_DNA"/>
</dbReference>
<evidence type="ECO:0008006" key="3">
    <source>
        <dbReference type="Google" id="ProtNLM"/>
    </source>
</evidence>
<keyword evidence="2" id="KW-1185">Reference proteome</keyword>
<protein>
    <recommendedName>
        <fullName evidence="3">Group II intron maturase-specific domain-containing protein</fullName>
    </recommendedName>
</protein>
<comment type="caution">
    <text evidence="1">The sequence shown here is derived from an EMBL/GenBank/DDBJ whole genome shotgun (WGS) entry which is preliminary data.</text>
</comment>
<proteinExistence type="predicted"/>
<evidence type="ECO:0000313" key="1">
    <source>
        <dbReference type="EMBL" id="MFC4306230.1"/>
    </source>
</evidence>
<name>A0ABV8SG34_9BACL</name>
<dbReference type="Proteomes" id="UP001595755">
    <property type="component" value="Unassembled WGS sequence"/>
</dbReference>